<comment type="function">
    <text evidence="5">A non-essential component of RNA polymerase (RNAP).</text>
</comment>
<dbReference type="EMBL" id="JAGYPE010000001">
    <property type="protein sequence ID" value="MBS4180995.1"/>
    <property type="molecule type" value="Genomic_DNA"/>
</dbReference>
<dbReference type="Pfam" id="PF07288">
    <property type="entry name" value="RpoY"/>
    <property type="match status" value="1"/>
</dbReference>
<comment type="similarity">
    <text evidence="5">Belongs to the RNA polymerase subunit epsilon family.</text>
</comment>
<comment type="catalytic activity">
    <reaction evidence="5">
        <text>RNA(n) + a ribonucleoside 5'-triphosphate = RNA(n+1) + diphosphate</text>
        <dbReference type="Rhea" id="RHEA:21248"/>
        <dbReference type="Rhea" id="RHEA-COMP:14527"/>
        <dbReference type="Rhea" id="RHEA-COMP:17342"/>
        <dbReference type="ChEBI" id="CHEBI:33019"/>
        <dbReference type="ChEBI" id="CHEBI:61557"/>
        <dbReference type="ChEBI" id="CHEBI:140395"/>
        <dbReference type="EC" id="2.7.7.6"/>
    </reaction>
</comment>
<dbReference type="EMBL" id="JAGYPE020000012">
    <property type="protein sequence ID" value="MCH6265724.1"/>
    <property type="molecule type" value="Genomic_DNA"/>
</dbReference>
<dbReference type="Proteomes" id="UP000677265">
    <property type="component" value="Unassembled WGS sequence"/>
</dbReference>
<dbReference type="GO" id="GO:0003899">
    <property type="term" value="F:DNA-directed RNA polymerase activity"/>
    <property type="evidence" value="ECO:0007669"/>
    <property type="project" value="UniProtKB-UniRule"/>
</dbReference>
<proteinExistence type="inferred from homology"/>
<dbReference type="GO" id="GO:0006351">
    <property type="term" value="P:DNA-templated transcription"/>
    <property type="evidence" value="ECO:0007669"/>
    <property type="project" value="UniProtKB-UniRule"/>
</dbReference>
<dbReference type="RefSeq" id="WP_213140896.1">
    <property type="nucleotide sequence ID" value="NZ_JAGYPE020000012.1"/>
</dbReference>
<evidence type="ECO:0000313" key="8">
    <source>
        <dbReference type="Proteomes" id="UP000677265"/>
    </source>
</evidence>
<evidence type="ECO:0000256" key="5">
    <source>
        <dbReference type="HAMAP-Rule" id="MF_01553"/>
    </source>
</evidence>
<dbReference type="EC" id="2.7.7.6" evidence="5"/>
<evidence type="ECO:0000256" key="2">
    <source>
        <dbReference type="ARBA" id="ARBA00022679"/>
    </source>
</evidence>
<keyword evidence="4 5" id="KW-0804">Transcription</keyword>
<organism evidence="6">
    <name type="scientific">Neobacillus citreus</name>
    <dbReference type="NCBI Taxonomy" id="2833578"/>
    <lineage>
        <taxon>Bacteria</taxon>
        <taxon>Bacillati</taxon>
        <taxon>Bacillota</taxon>
        <taxon>Bacilli</taxon>
        <taxon>Bacillales</taxon>
        <taxon>Bacillaceae</taxon>
        <taxon>Neobacillus</taxon>
    </lineage>
</organism>
<evidence type="ECO:0000256" key="1">
    <source>
        <dbReference type="ARBA" id="ARBA00022478"/>
    </source>
</evidence>
<dbReference type="AlphaFoldDB" id="A0A942SW91"/>
<keyword evidence="3 5" id="KW-0548">Nucleotidyltransferase</keyword>
<keyword evidence="8" id="KW-1185">Reference proteome</keyword>
<dbReference type="GO" id="GO:0003677">
    <property type="term" value="F:DNA binding"/>
    <property type="evidence" value="ECO:0007669"/>
    <property type="project" value="UniProtKB-UniRule"/>
</dbReference>
<evidence type="ECO:0000313" key="7">
    <source>
        <dbReference type="EMBL" id="MCH6265724.1"/>
    </source>
</evidence>
<keyword evidence="1 5" id="KW-0240">DNA-directed RNA polymerase</keyword>
<gene>
    <name evidence="5" type="primary">rpoY</name>
    <name evidence="7" type="ORF">KHB02_009265</name>
    <name evidence="6" type="ORF">KHB02_06245</name>
</gene>
<comment type="subunit">
    <text evidence="5">RNAP is composed of a core of 2 alpha, a beta and a beta' subunit. The core is associated with a delta subunit, and at least one of epsilon or omega. When a sigma factor is associated with the core the holoenzyme is formed, which can initiate transcription.</text>
</comment>
<dbReference type="Gene3D" id="3.10.20.730">
    <property type="entry name" value="RNAP, epsilon subunit-like"/>
    <property type="match status" value="1"/>
</dbReference>
<reference evidence="6" key="1">
    <citation type="submission" date="2021-05" db="EMBL/GenBank/DDBJ databases">
        <title>Novel Bacillus species.</title>
        <authorList>
            <person name="Liu G."/>
        </authorList>
    </citation>
    <scope>NUCLEOTIDE SEQUENCE</scope>
    <source>
        <strain evidence="6 8">FJAT-50051</strain>
    </source>
</reference>
<evidence type="ECO:0000256" key="4">
    <source>
        <dbReference type="ARBA" id="ARBA00023163"/>
    </source>
</evidence>
<dbReference type="GO" id="GO:0000428">
    <property type="term" value="C:DNA-directed RNA polymerase complex"/>
    <property type="evidence" value="ECO:0007669"/>
    <property type="project" value="UniProtKB-KW"/>
</dbReference>
<name>A0A942SW91_9BACI</name>
<evidence type="ECO:0000313" key="6">
    <source>
        <dbReference type="EMBL" id="MBS4180995.1"/>
    </source>
</evidence>
<dbReference type="HAMAP" id="MF_01553">
    <property type="entry name" value="RNApol_bact_RpoY"/>
    <property type="match status" value="1"/>
</dbReference>
<accession>A0A942SW91</accession>
<comment type="caution">
    <text evidence="6">The sequence shown here is derived from an EMBL/GenBank/DDBJ whole genome shotgun (WGS) entry which is preliminary data.</text>
</comment>
<evidence type="ECO:0000256" key="3">
    <source>
        <dbReference type="ARBA" id="ARBA00022695"/>
    </source>
</evidence>
<keyword evidence="2 5" id="KW-0808">Transferase</keyword>
<protein>
    <recommendedName>
        <fullName evidence="5">DNA-directed RNA polymerase subunit epsilon</fullName>
        <shortName evidence="5">RNAP epsilon subunit</shortName>
        <ecNumber evidence="5">2.7.7.6</ecNumber>
    </recommendedName>
    <alternativeName>
        <fullName evidence="5">RNA polymerase epsilon subunit</fullName>
    </alternativeName>
    <alternativeName>
        <fullName evidence="5">Transcriptase subunit epsilon</fullName>
    </alternativeName>
</protein>
<sequence length="69" mass="8265">MLFKVYFQESINEVPVRENTKTIFVEGESKRDVLSKIAERKFNVEYVQEVQGAYLEYEQQNENFKVLEI</sequence>
<dbReference type="InterPro" id="IPR009907">
    <property type="entry name" value="RpoY"/>
</dbReference>